<reference evidence="2 3" key="1">
    <citation type="submission" date="2017-12" db="EMBL/GenBank/DDBJ databases">
        <title>Detection of the carbapenemase gene blaVIM-5 in members of the Pseudomonas putida group isolated from polluted Nigerian wetlands.</title>
        <authorList>
            <person name="Adelowo O."/>
            <person name="Vollmers J."/>
            <person name="Maeusezahl I."/>
            <person name="Kaster A.-K."/>
            <person name="Mueller J.A."/>
        </authorList>
    </citation>
    <scope>NUCLEOTIDE SEQUENCE [LARGE SCALE GENOMIC DNA]</scope>
    <source>
        <strain evidence="2 3">MR69</strain>
    </source>
</reference>
<sequence>MREQSGVVTGGAGGIGSAIAARLASEGATVVVSDVNLQAAQDVAKQIEGSESQKDHPRRTVHPADSLFFTQHRGQRLGRTDQHQRHSSRSST</sequence>
<proteinExistence type="predicted"/>
<evidence type="ECO:0000256" key="1">
    <source>
        <dbReference type="SAM" id="MobiDB-lite"/>
    </source>
</evidence>
<protein>
    <recommendedName>
        <fullName evidence="4">SDR family NAD(P)-dependent oxidoreductase</fullName>
    </recommendedName>
</protein>
<evidence type="ECO:0000313" key="3">
    <source>
        <dbReference type="Proteomes" id="UP000234744"/>
    </source>
</evidence>
<dbReference type="InterPro" id="IPR002347">
    <property type="entry name" value="SDR_fam"/>
</dbReference>
<keyword evidence="3" id="KW-1185">Reference proteome</keyword>
<comment type="caution">
    <text evidence="2">The sequence shown here is derived from an EMBL/GenBank/DDBJ whole genome shotgun (WGS) entry which is preliminary data.</text>
</comment>
<dbReference type="InterPro" id="IPR036291">
    <property type="entry name" value="NAD(P)-bd_dom_sf"/>
</dbReference>
<dbReference type="SUPFAM" id="SSF51735">
    <property type="entry name" value="NAD(P)-binding Rossmann-fold domains"/>
    <property type="match status" value="1"/>
</dbReference>
<dbReference type="EMBL" id="PJCJ01000001">
    <property type="protein sequence ID" value="PLV16718.1"/>
    <property type="molecule type" value="Genomic_DNA"/>
</dbReference>
<name>A0ABX4U6H4_PSEDL</name>
<accession>A0ABX4U6H4</accession>
<gene>
    <name evidence="2" type="ORF">CXG47_00780</name>
</gene>
<feature type="region of interest" description="Disordered" evidence="1">
    <location>
        <begin position="46"/>
        <end position="92"/>
    </location>
</feature>
<dbReference type="Proteomes" id="UP000234744">
    <property type="component" value="Unassembled WGS sequence"/>
</dbReference>
<dbReference type="Gene3D" id="3.40.50.720">
    <property type="entry name" value="NAD(P)-binding Rossmann-like Domain"/>
    <property type="match status" value="1"/>
</dbReference>
<organism evidence="2 3">
    <name type="scientific">Pseudomonas plecoglossicida</name>
    <dbReference type="NCBI Taxonomy" id="70775"/>
    <lineage>
        <taxon>Bacteria</taxon>
        <taxon>Pseudomonadati</taxon>
        <taxon>Pseudomonadota</taxon>
        <taxon>Gammaproteobacteria</taxon>
        <taxon>Pseudomonadales</taxon>
        <taxon>Pseudomonadaceae</taxon>
        <taxon>Pseudomonas</taxon>
    </lineage>
</organism>
<evidence type="ECO:0000313" key="2">
    <source>
        <dbReference type="EMBL" id="PLV16718.1"/>
    </source>
</evidence>
<evidence type="ECO:0008006" key="4">
    <source>
        <dbReference type="Google" id="ProtNLM"/>
    </source>
</evidence>
<dbReference type="Pfam" id="PF00106">
    <property type="entry name" value="adh_short"/>
    <property type="match status" value="1"/>
</dbReference>